<evidence type="ECO:0000313" key="1">
    <source>
        <dbReference type="EMBL" id="QTA88999.1"/>
    </source>
</evidence>
<accession>A0A975BNL3</accession>
<dbReference type="RefSeq" id="WP_207683520.1">
    <property type="nucleotide sequence ID" value="NZ_CP061800.1"/>
</dbReference>
<dbReference type="EMBL" id="CP061800">
    <property type="protein sequence ID" value="QTA88999.1"/>
    <property type="molecule type" value="Genomic_DNA"/>
</dbReference>
<dbReference type="KEGG" id="dmm:dnm_050440"/>
<reference evidence="1" key="1">
    <citation type="journal article" date="2021" name="Microb. Physiol.">
        <title>Proteogenomic Insights into the Physiology of Marine, Sulfate-Reducing, Filamentous Desulfonema limicola and Desulfonema magnum.</title>
        <authorList>
            <person name="Schnaars V."/>
            <person name="Wohlbrand L."/>
            <person name="Scheve S."/>
            <person name="Hinrichs C."/>
            <person name="Reinhardt R."/>
            <person name="Rabus R."/>
        </authorList>
    </citation>
    <scope>NUCLEOTIDE SEQUENCE</scope>
    <source>
        <strain evidence="1">4be13</strain>
    </source>
</reference>
<sequence length="632" mass="71938">MRHSDNQLKSLKLMMDNYVVDDLKKIGAYLVAVLKESRIKPAGLKKIPSKAGDLPTKKADRVQWNLTCLRDKSLLKFIYEKKMTSVEQAALQEVVHGNGKVHWEQFRAKYGERPRVTWSTYGYYGYGWGREKEAFVFPPLALFMTSYGMPSDMLNRIKSFVPEPREVEARSVKELPETVTIRTGWEEYGEAQLLQYSTEQAAINDLMVILQLADMGKISVSAKTGRPTKTACKNIRKALSSGDFYPEDAEAEHEYDIQMGDAGIRPFAWTMLLQAGGLVRINGTKLELSRTGRAAMKKPAHDVLKTLFERWLKNKNFHEMSRIDIFKGQKSRKRPLYVAAPSRQKIADALYELAEGVWMTTEDFFEFLIAKGHRFEVVREYWYLYIGEANYGTLGYDHVTWDHVDGRFARAFLLEYAATLGLIDVALIPPWGAISDHFDLWGADEYSCLSRYDGLYGLRLNSLGAWMLGQKAEYTPAFHDEASLRVLPNMDITSLGSASSSDELFLDRFCTRKSERVWHLTLPKLLQAVEEGVDIASIITFLNERNKGPLPQPVEAFLDDAVRRIRMVQDMGDARLIKCADSTMAQLIANDTSLKKLCFLAGKNHIVIPKDKENQFRKGLRKIGYVLNIQDG</sequence>
<gene>
    <name evidence="1" type="ORF">dnm_050440</name>
</gene>
<protein>
    <recommendedName>
        <fullName evidence="3">Helicase XPB/Ssl2 N-terminal domain-containing protein</fullName>
    </recommendedName>
</protein>
<keyword evidence="2" id="KW-1185">Reference proteome</keyword>
<evidence type="ECO:0000313" key="2">
    <source>
        <dbReference type="Proteomes" id="UP000663722"/>
    </source>
</evidence>
<dbReference type="AlphaFoldDB" id="A0A975BNL3"/>
<name>A0A975BNL3_9BACT</name>
<dbReference type="Proteomes" id="UP000663722">
    <property type="component" value="Chromosome"/>
</dbReference>
<evidence type="ECO:0008006" key="3">
    <source>
        <dbReference type="Google" id="ProtNLM"/>
    </source>
</evidence>
<proteinExistence type="predicted"/>
<organism evidence="1 2">
    <name type="scientific">Desulfonema magnum</name>
    <dbReference type="NCBI Taxonomy" id="45655"/>
    <lineage>
        <taxon>Bacteria</taxon>
        <taxon>Pseudomonadati</taxon>
        <taxon>Thermodesulfobacteriota</taxon>
        <taxon>Desulfobacteria</taxon>
        <taxon>Desulfobacterales</taxon>
        <taxon>Desulfococcaceae</taxon>
        <taxon>Desulfonema</taxon>
    </lineage>
</organism>